<dbReference type="InterPro" id="IPR034422">
    <property type="entry name" value="HydE/PylB-like"/>
</dbReference>
<evidence type="ECO:0000259" key="9">
    <source>
        <dbReference type="PROSITE" id="PS51918"/>
    </source>
</evidence>
<organism evidence="10 11">
    <name type="scientific">Bacteroides ovatus</name>
    <dbReference type="NCBI Taxonomy" id="28116"/>
    <lineage>
        <taxon>Bacteria</taxon>
        <taxon>Pseudomonadati</taxon>
        <taxon>Bacteroidota</taxon>
        <taxon>Bacteroidia</taxon>
        <taxon>Bacteroidales</taxon>
        <taxon>Bacteroidaceae</taxon>
        <taxon>Bacteroides</taxon>
    </lineage>
</organism>
<dbReference type="Pfam" id="PF04055">
    <property type="entry name" value="Radical_SAM"/>
    <property type="match status" value="1"/>
</dbReference>
<dbReference type="SFLD" id="SFLDG01060">
    <property type="entry name" value="BATS_domain_containing"/>
    <property type="match status" value="1"/>
</dbReference>
<dbReference type="AlphaFoldDB" id="A0A1G6G262"/>
<keyword evidence="5 7" id="KW-0411">Iron-sulfur</keyword>
<feature type="domain" description="Radical SAM core" evidence="9">
    <location>
        <begin position="48"/>
        <end position="270"/>
    </location>
</feature>
<feature type="binding site" evidence="8">
    <location>
        <position position="137"/>
    </location>
    <ligand>
        <name>(3R)-3-methyl-D-ornithine</name>
        <dbReference type="ChEBI" id="CHEBI:64642"/>
    </ligand>
</feature>
<reference evidence="10 11" key="1">
    <citation type="submission" date="2016-10" db="EMBL/GenBank/DDBJ databases">
        <authorList>
            <person name="de Groot N.N."/>
        </authorList>
    </citation>
    <scope>NUCLEOTIDE SEQUENCE [LARGE SCALE GENOMIC DNA]</scope>
    <source>
        <strain evidence="10 11">NLAE-zl-C500</strain>
    </source>
</reference>
<keyword evidence="4 7" id="KW-0408">Iron</keyword>
<dbReference type="PANTHER" id="PTHR43726">
    <property type="entry name" value="3-METHYLORNITHINE SYNTHASE"/>
    <property type="match status" value="1"/>
</dbReference>
<dbReference type="InterPro" id="IPR010722">
    <property type="entry name" value="BATS_dom"/>
</dbReference>
<dbReference type="GO" id="GO:0044272">
    <property type="term" value="P:sulfur compound biosynthetic process"/>
    <property type="evidence" value="ECO:0007669"/>
    <property type="project" value="UniProtKB-ARBA"/>
</dbReference>
<dbReference type="PANTHER" id="PTHR43726:SF1">
    <property type="entry name" value="BIOTIN SYNTHASE"/>
    <property type="match status" value="1"/>
</dbReference>
<dbReference type="GO" id="GO:0051539">
    <property type="term" value="F:4 iron, 4 sulfur cluster binding"/>
    <property type="evidence" value="ECO:0007669"/>
    <property type="project" value="UniProtKB-KW"/>
</dbReference>
<accession>A0A1G6G262</accession>
<comment type="cofactor">
    <cofactor evidence="6">
        <name>[2Fe-2S] cluster</name>
        <dbReference type="ChEBI" id="CHEBI:190135"/>
    </cofactor>
</comment>
<evidence type="ECO:0000256" key="5">
    <source>
        <dbReference type="ARBA" id="ARBA00023014"/>
    </source>
</evidence>
<dbReference type="SFLD" id="SFLDG01280">
    <property type="entry name" value="HydE/PylB-like"/>
    <property type="match status" value="1"/>
</dbReference>
<evidence type="ECO:0000256" key="1">
    <source>
        <dbReference type="ARBA" id="ARBA00022485"/>
    </source>
</evidence>
<protein>
    <submittedName>
        <fullName evidence="10">Biotin synthase</fullName>
    </submittedName>
</protein>
<keyword evidence="2 7" id="KW-0949">S-adenosyl-L-methionine</keyword>
<evidence type="ECO:0000256" key="7">
    <source>
        <dbReference type="PIRSR" id="PIRSR004762-1"/>
    </source>
</evidence>
<dbReference type="Gene3D" id="3.20.20.70">
    <property type="entry name" value="Aldolase class I"/>
    <property type="match status" value="1"/>
</dbReference>
<dbReference type="EMBL" id="FMYE01000005">
    <property type="protein sequence ID" value="SDB76001.1"/>
    <property type="molecule type" value="Genomic_DNA"/>
</dbReference>
<evidence type="ECO:0000256" key="8">
    <source>
        <dbReference type="PIRSR" id="PIRSR004762-2"/>
    </source>
</evidence>
<dbReference type="InterPro" id="IPR058240">
    <property type="entry name" value="rSAM_sf"/>
</dbReference>
<feature type="binding site" evidence="8">
    <location>
        <position position="182"/>
    </location>
    <ligand>
        <name>S-adenosyl-L-methionine</name>
        <dbReference type="ChEBI" id="CHEBI:59789"/>
    </ligand>
</feature>
<evidence type="ECO:0000256" key="3">
    <source>
        <dbReference type="ARBA" id="ARBA00022723"/>
    </source>
</evidence>
<feature type="binding site" evidence="7">
    <location>
        <position position="66"/>
    </location>
    <ligand>
        <name>[4Fe-4S] cluster</name>
        <dbReference type="ChEBI" id="CHEBI:49883"/>
        <note>4Fe-4S-S-AdoMet</note>
    </ligand>
</feature>
<feature type="binding site" evidence="7">
    <location>
        <position position="69"/>
    </location>
    <ligand>
        <name>[4Fe-4S] cluster</name>
        <dbReference type="ChEBI" id="CHEBI:49883"/>
        <note>4Fe-4S-S-AdoMet</note>
    </ligand>
</feature>
<gene>
    <name evidence="10" type="ORF">SAMN05192581_1005118</name>
</gene>
<evidence type="ECO:0000313" key="11">
    <source>
        <dbReference type="Proteomes" id="UP000183670"/>
    </source>
</evidence>
<dbReference type="InterPro" id="IPR006638">
    <property type="entry name" value="Elp3/MiaA/NifB-like_rSAM"/>
</dbReference>
<keyword evidence="1 7" id="KW-0004">4Fe-4S</keyword>
<dbReference type="NCBIfam" id="TIGR03956">
    <property type="entry name" value="rSAM_HydE"/>
    <property type="match status" value="1"/>
</dbReference>
<dbReference type="PIRSF" id="PIRSF004762">
    <property type="entry name" value="CHP00423"/>
    <property type="match status" value="1"/>
</dbReference>
<feature type="binding site" evidence="8">
    <location>
        <position position="233"/>
    </location>
    <ligand>
        <name>S-adenosyl-L-methionine</name>
        <dbReference type="ChEBI" id="CHEBI:59789"/>
    </ligand>
</feature>
<dbReference type="GO" id="GO:0042364">
    <property type="term" value="P:water-soluble vitamin biosynthetic process"/>
    <property type="evidence" value="ECO:0007669"/>
    <property type="project" value="UniProtKB-ARBA"/>
</dbReference>
<dbReference type="SMART" id="SM00876">
    <property type="entry name" value="BATS"/>
    <property type="match status" value="1"/>
</dbReference>
<dbReference type="SMART" id="SM00729">
    <property type="entry name" value="Elp3"/>
    <property type="match status" value="1"/>
</dbReference>
<dbReference type="InterPro" id="IPR007197">
    <property type="entry name" value="rSAM"/>
</dbReference>
<dbReference type="InterPro" id="IPR024021">
    <property type="entry name" value="FeFe-hyd_HydE_rSAM"/>
</dbReference>
<dbReference type="GO" id="GO:0046872">
    <property type="term" value="F:metal ion binding"/>
    <property type="evidence" value="ECO:0007669"/>
    <property type="project" value="UniProtKB-KW"/>
</dbReference>
<sequence length="358" mass="40680">MKQWIDKLRQERTLTPEEFRQLLTGCDAEILRYINKQAQEVALLHFRNKIYIRGLIEISNCCRNNCYYCGIRKGNPNIERYRLSQESILNCCKQGYELGFRTFVLQGGEDPALTDDQIEMTVARIRQEYPDCAITLSLGEKSREAYERFFRAGANRYLLRHETYNESHYRQLHPAEMSGKQRLQCLADLKEIGYQTGTGIMVGSPGQTVEHIIEDILFIEKLRPEMIGIGPFLPHHDTPFAGHPNGTVEQTILLLSIFRLMHPAALIPATTALATLIPDGRERGILAGANVVMPNLSPREERKKYELYNDKASLGAESAEGLAALQKQLNAIGYEISTERGDFKCTTDCTDSQRFISD</sequence>
<dbReference type="InterPro" id="IPR013785">
    <property type="entry name" value="Aldolase_TIM"/>
</dbReference>
<dbReference type="SFLD" id="SFLDS00029">
    <property type="entry name" value="Radical_SAM"/>
    <property type="match status" value="1"/>
</dbReference>
<dbReference type="GO" id="GO:0016740">
    <property type="term" value="F:transferase activity"/>
    <property type="evidence" value="ECO:0007669"/>
    <property type="project" value="TreeGrafter"/>
</dbReference>
<name>A0A1G6G262_BACOV</name>
<dbReference type="CDD" id="cd01335">
    <property type="entry name" value="Radical_SAM"/>
    <property type="match status" value="1"/>
</dbReference>
<dbReference type="RefSeq" id="WP_074556945.1">
    <property type="nucleotide sequence ID" value="NZ_FMYE01000005.1"/>
</dbReference>
<evidence type="ECO:0000256" key="6">
    <source>
        <dbReference type="ARBA" id="ARBA00034078"/>
    </source>
</evidence>
<keyword evidence="3" id="KW-0479">Metal-binding</keyword>
<feature type="binding site" evidence="8">
    <location>
        <position position="162"/>
    </location>
    <ligand>
        <name>S-adenosyl-L-methionine</name>
        <dbReference type="ChEBI" id="CHEBI:59789"/>
    </ligand>
</feature>
<dbReference type="SFLD" id="SFLDF00348">
    <property type="entry name" value="FeFe_hydrogenase_maturase_(Hyd"/>
    <property type="match status" value="1"/>
</dbReference>
<evidence type="ECO:0000256" key="4">
    <source>
        <dbReference type="ARBA" id="ARBA00023004"/>
    </source>
</evidence>
<proteinExistence type="predicted"/>
<feature type="binding site" evidence="7">
    <location>
        <position position="62"/>
    </location>
    <ligand>
        <name>[4Fe-4S] cluster</name>
        <dbReference type="ChEBI" id="CHEBI:49883"/>
        <note>4Fe-4S-S-AdoMet</note>
    </ligand>
</feature>
<comment type="cofactor">
    <cofactor evidence="7">
        <name>[4Fe-4S] cluster</name>
        <dbReference type="ChEBI" id="CHEBI:49883"/>
    </cofactor>
    <text evidence="7">Binds 1 [4Fe-4S] cluster. The cluster is coordinated with 3 cysteines and an exchangeable S-adenosyl-L-methionine.</text>
</comment>
<dbReference type="PROSITE" id="PS51918">
    <property type="entry name" value="RADICAL_SAM"/>
    <property type="match status" value="1"/>
</dbReference>
<dbReference type="SUPFAM" id="SSF102114">
    <property type="entry name" value="Radical SAM enzymes"/>
    <property type="match status" value="1"/>
</dbReference>
<evidence type="ECO:0000256" key="2">
    <source>
        <dbReference type="ARBA" id="ARBA00022691"/>
    </source>
</evidence>
<evidence type="ECO:0000313" key="10">
    <source>
        <dbReference type="EMBL" id="SDB76001.1"/>
    </source>
</evidence>
<dbReference type="Proteomes" id="UP000183670">
    <property type="component" value="Unassembled WGS sequence"/>
</dbReference>